<keyword evidence="9" id="KW-1185">Reference proteome</keyword>
<sequence>MSIIAFLEASSHNHCPARVHLLIFAENHSCLVSHSSESFPLPTPPSQSHLRGRLGQAGLRATRQRVVILESLLMLPGHPTAEQVHRRVVEQEPTVSLGTVYKALDSFVAAGLTRRVASAEGASRRYDADCSEHHHLFCTDTQEIIDYCDPQLDLLIREFFAARGLKNFQPHSFSLHVTGVKGKN</sequence>
<dbReference type="Proteomes" id="UP000298284">
    <property type="component" value="Unassembled WGS sequence"/>
</dbReference>
<gene>
    <name evidence="8" type="ORF">EU557_12375</name>
</gene>
<protein>
    <submittedName>
        <fullName evidence="8">Transcriptional repressor</fullName>
    </submittedName>
</protein>
<evidence type="ECO:0000256" key="3">
    <source>
        <dbReference type="ARBA" id="ARBA00022833"/>
    </source>
</evidence>
<keyword evidence="7" id="KW-0479">Metal-binding</keyword>
<dbReference type="PANTHER" id="PTHR33202">
    <property type="entry name" value="ZINC UPTAKE REGULATION PROTEIN"/>
    <property type="match status" value="1"/>
</dbReference>
<dbReference type="EMBL" id="SRKZ01000003">
    <property type="protein sequence ID" value="TGD80616.1"/>
    <property type="molecule type" value="Genomic_DNA"/>
</dbReference>
<evidence type="ECO:0000256" key="1">
    <source>
        <dbReference type="ARBA" id="ARBA00007957"/>
    </source>
</evidence>
<organism evidence="8 9">
    <name type="scientific">Hymenobacter wooponensis</name>
    <dbReference type="NCBI Taxonomy" id="1525360"/>
    <lineage>
        <taxon>Bacteria</taxon>
        <taxon>Pseudomonadati</taxon>
        <taxon>Bacteroidota</taxon>
        <taxon>Cytophagia</taxon>
        <taxon>Cytophagales</taxon>
        <taxon>Hymenobacteraceae</taxon>
        <taxon>Hymenobacter</taxon>
    </lineage>
</organism>
<dbReference type="Pfam" id="PF01475">
    <property type="entry name" value="FUR"/>
    <property type="match status" value="1"/>
</dbReference>
<dbReference type="GO" id="GO:0003700">
    <property type="term" value="F:DNA-binding transcription factor activity"/>
    <property type="evidence" value="ECO:0007669"/>
    <property type="project" value="InterPro"/>
</dbReference>
<dbReference type="InterPro" id="IPR043135">
    <property type="entry name" value="Fur_C"/>
</dbReference>
<evidence type="ECO:0000313" key="9">
    <source>
        <dbReference type="Proteomes" id="UP000298284"/>
    </source>
</evidence>
<dbReference type="GO" id="GO:0045892">
    <property type="term" value="P:negative regulation of DNA-templated transcription"/>
    <property type="evidence" value="ECO:0007669"/>
    <property type="project" value="TreeGrafter"/>
</dbReference>
<comment type="caution">
    <text evidence="8">The sequence shown here is derived from an EMBL/GenBank/DDBJ whole genome shotgun (WGS) entry which is preliminary data.</text>
</comment>
<name>A0A4Z0MMK2_9BACT</name>
<dbReference type="Gene3D" id="1.10.10.10">
    <property type="entry name" value="Winged helix-like DNA-binding domain superfamily/Winged helix DNA-binding domain"/>
    <property type="match status" value="1"/>
</dbReference>
<proteinExistence type="inferred from homology"/>
<keyword evidence="3 7" id="KW-0862">Zinc</keyword>
<comment type="similarity">
    <text evidence="1">Belongs to the Fur family.</text>
</comment>
<comment type="cofactor">
    <cofactor evidence="7">
        <name>Zn(2+)</name>
        <dbReference type="ChEBI" id="CHEBI:29105"/>
    </cofactor>
    <text evidence="7">Binds 1 zinc ion per subunit.</text>
</comment>
<dbReference type="Gene3D" id="3.30.1490.190">
    <property type="match status" value="1"/>
</dbReference>
<keyword evidence="2" id="KW-0678">Repressor</keyword>
<dbReference type="PANTHER" id="PTHR33202:SF7">
    <property type="entry name" value="FERRIC UPTAKE REGULATION PROTEIN"/>
    <property type="match status" value="1"/>
</dbReference>
<evidence type="ECO:0000256" key="2">
    <source>
        <dbReference type="ARBA" id="ARBA00022491"/>
    </source>
</evidence>
<evidence type="ECO:0000256" key="7">
    <source>
        <dbReference type="PIRSR" id="PIRSR602481-1"/>
    </source>
</evidence>
<dbReference type="InterPro" id="IPR036390">
    <property type="entry name" value="WH_DNA-bd_sf"/>
</dbReference>
<accession>A0A4Z0MMK2</accession>
<dbReference type="AlphaFoldDB" id="A0A4Z0MMK2"/>
<feature type="binding site" evidence="7">
    <location>
        <position position="138"/>
    </location>
    <ligand>
        <name>Zn(2+)</name>
        <dbReference type="ChEBI" id="CHEBI:29105"/>
    </ligand>
</feature>
<evidence type="ECO:0000256" key="5">
    <source>
        <dbReference type="ARBA" id="ARBA00023125"/>
    </source>
</evidence>
<dbReference type="SUPFAM" id="SSF46785">
    <property type="entry name" value="Winged helix' DNA-binding domain"/>
    <property type="match status" value="1"/>
</dbReference>
<dbReference type="GO" id="GO:0000976">
    <property type="term" value="F:transcription cis-regulatory region binding"/>
    <property type="evidence" value="ECO:0007669"/>
    <property type="project" value="TreeGrafter"/>
</dbReference>
<keyword evidence="6" id="KW-0804">Transcription</keyword>
<evidence type="ECO:0000313" key="8">
    <source>
        <dbReference type="EMBL" id="TGD80616.1"/>
    </source>
</evidence>
<keyword evidence="5" id="KW-0238">DNA-binding</keyword>
<evidence type="ECO:0000256" key="6">
    <source>
        <dbReference type="ARBA" id="ARBA00023163"/>
    </source>
</evidence>
<reference evidence="8 9" key="1">
    <citation type="submission" date="2019-04" db="EMBL/GenBank/DDBJ databases">
        <authorList>
            <person name="Feng G."/>
            <person name="Zhang J."/>
            <person name="Zhu H."/>
        </authorList>
    </citation>
    <scope>NUCLEOTIDE SEQUENCE [LARGE SCALE GENOMIC DNA]</scope>
    <source>
        <strain evidence="8 9">JCM 19491</strain>
    </source>
</reference>
<dbReference type="OrthoDB" id="594893at2"/>
<dbReference type="GO" id="GO:1900376">
    <property type="term" value="P:regulation of secondary metabolite biosynthetic process"/>
    <property type="evidence" value="ECO:0007669"/>
    <property type="project" value="TreeGrafter"/>
</dbReference>
<dbReference type="InterPro" id="IPR036388">
    <property type="entry name" value="WH-like_DNA-bd_sf"/>
</dbReference>
<dbReference type="CDD" id="cd07153">
    <property type="entry name" value="Fur_like"/>
    <property type="match status" value="1"/>
</dbReference>
<dbReference type="GO" id="GO:0008270">
    <property type="term" value="F:zinc ion binding"/>
    <property type="evidence" value="ECO:0007669"/>
    <property type="project" value="TreeGrafter"/>
</dbReference>
<evidence type="ECO:0000256" key="4">
    <source>
        <dbReference type="ARBA" id="ARBA00023015"/>
    </source>
</evidence>
<keyword evidence="4" id="KW-0805">Transcription regulation</keyword>
<dbReference type="InterPro" id="IPR002481">
    <property type="entry name" value="FUR"/>
</dbReference>